<keyword evidence="1" id="KW-0472">Membrane</keyword>
<dbReference type="AlphaFoldDB" id="A0AAD3Y042"/>
<dbReference type="Proteomes" id="UP001279734">
    <property type="component" value="Unassembled WGS sequence"/>
</dbReference>
<protein>
    <recommendedName>
        <fullName evidence="2">DUF7865 domain-containing protein</fullName>
    </recommendedName>
</protein>
<evidence type="ECO:0000313" key="4">
    <source>
        <dbReference type="Proteomes" id="UP001279734"/>
    </source>
</evidence>
<proteinExistence type="predicted"/>
<keyword evidence="1" id="KW-1133">Transmembrane helix</keyword>
<comment type="caution">
    <text evidence="3">The sequence shown here is derived from an EMBL/GenBank/DDBJ whole genome shotgun (WGS) entry which is preliminary data.</text>
</comment>
<evidence type="ECO:0000256" key="1">
    <source>
        <dbReference type="SAM" id="Phobius"/>
    </source>
</evidence>
<feature type="transmembrane region" description="Helical" evidence="1">
    <location>
        <begin position="5"/>
        <end position="27"/>
    </location>
</feature>
<evidence type="ECO:0000313" key="3">
    <source>
        <dbReference type="EMBL" id="GMH24282.1"/>
    </source>
</evidence>
<gene>
    <name evidence="3" type="ORF">Nepgr_026125</name>
</gene>
<accession>A0AAD3Y042</accession>
<name>A0AAD3Y042_NEPGR</name>
<dbReference type="PANTHER" id="PTHR34274:SF12">
    <property type="entry name" value="PROTEIN, PUTATIVE-RELATED"/>
    <property type="match status" value="1"/>
</dbReference>
<feature type="transmembrane region" description="Helical" evidence="1">
    <location>
        <begin position="61"/>
        <end position="80"/>
    </location>
</feature>
<organism evidence="3 4">
    <name type="scientific">Nepenthes gracilis</name>
    <name type="common">Slender pitcher plant</name>
    <dbReference type="NCBI Taxonomy" id="150966"/>
    <lineage>
        <taxon>Eukaryota</taxon>
        <taxon>Viridiplantae</taxon>
        <taxon>Streptophyta</taxon>
        <taxon>Embryophyta</taxon>
        <taxon>Tracheophyta</taxon>
        <taxon>Spermatophyta</taxon>
        <taxon>Magnoliopsida</taxon>
        <taxon>eudicotyledons</taxon>
        <taxon>Gunneridae</taxon>
        <taxon>Pentapetalae</taxon>
        <taxon>Caryophyllales</taxon>
        <taxon>Nepenthaceae</taxon>
        <taxon>Nepenthes</taxon>
    </lineage>
</organism>
<dbReference type="InterPro" id="IPR057187">
    <property type="entry name" value="DUF7865"/>
</dbReference>
<dbReference type="EMBL" id="BSYO01000027">
    <property type="protein sequence ID" value="GMH24282.1"/>
    <property type="molecule type" value="Genomic_DNA"/>
</dbReference>
<evidence type="ECO:0000259" key="2">
    <source>
        <dbReference type="Pfam" id="PF25266"/>
    </source>
</evidence>
<keyword evidence="4" id="KW-1185">Reference proteome</keyword>
<feature type="domain" description="DUF7865" evidence="2">
    <location>
        <begin position="1"/>
        <end position="132"/>
    </location>
</feature>
<dbReference type="Pfam" id="PF25266">
    <property type="entry name" value="DUF7865"/>
    <property type="match status" value="1"/>
</dbReference>
<feature type="transmembrane region" description="Helical" evidence="1">
    <location>
        <begin position="87"/>
        <end position="105"/>
    </location>
</feature>
<feature type="transmembrane region" description="Helical" evidence="1">
    <location>
        <begin position="117"/>
        <end position="139"/>
    </location>
</feature>
<reference evidence="3" key="1">
    <citation type="submission" date="2023-05" db="EMBL/GenBank/DDBJ databases">
        <title>Nepenthes gracilis genome sequencing.</title>
        <authorList>
            <person name="Fukushima K."/>
        </authorList>
    </citation>
    <scope>NUCLEOTIDE SEQUENCE</scope>
    <source>
        <strain evidence="3">SING2019-196</strain>
    </source>
</reference>
<sequence>MGSYAFPVICLLHSLIALICGAMMMFYTKEVYMFVHGNETATKLQGSTPLDELLLRTSDSFSGLLLCGIGFFLFMISFVRETKFQNFFAKGCVLLHLSVAVWRIYFERNLDELAHDLAPQVIGDVIMAISWVFFLVYSWREKYD</sequence>
<dbReference type="PANTHER" id="PTHR34274">
    <property type="entry name" value="TRANSMEMBRANE PROTEIN"/>
    <property type="match status" value="1"/>
</dbReference>
<keyword evidence="1" id="KW-0812">Transmembrane</keyword>